<comment type="caution">
    <text evidence="2">The sequence shown here is derived from an EMBL/GenBank/DDBJ whole genome shotgun (WGS) entry which is preliminary data.</text>
</comment>
<proteinExistence type="predicted"/>
<gene>
    <name evidence="2" type="ORF">APLA_LOCUS7218</name>
</gene>
<evidence type="ECO:0000256" key="1">
    <source>
        <dbReference type="SAM" id="Phobius"/>
    </source>
</evidence>
<feature type="transmembrane region" description="Helical" evidence="1">
    <location>
        <begin position="89"/>
        <end position="109"/>
    </location>
</feature>
<keyword evidence="1" id="KW-1133">Transmembrane helix</keyword>
<sequence length="125" mass="14125">MVPSITAEVYRCYDFEYTSVKIIIFSTSAMYVFSIGVCIYFIYGLCSKKSDHPTMVMMFMILKAMILTIITAILVFFETPKAKICPDGFVLGTSTTLNLFIQGYSLLIVNSFRLEEGIGVYDDDE</sequence>
<dbReference type="Proteomes" id="UP000494106">
    <property type="component" value="Unassembled WGS sequence"/>
</dbReference>
<name>A0A8S0ZT12_ARCPL</name>
<accession>A0A8S0ZT12</accession>
<dbReference type="OrthoDB" id="10416013at2759"/>
<feature type="transmembrane region" description="Helical" evidence="1">
    <location>
        <begin position="55"/>
        <end position="77"/>
    </location>
</feature>
<feature type="transmembrane region" description="Helical" evidence="1">
    <location>
        <begin position="20"/>
        <end position="43"/>
    </location>
</feature>
<keyword evidence="1" id="KW-0812">Transmembrane</keyword>
<evidence type="ECO:0000313" key="3">
    <source>
        <dbReference type="Proteomes" id="UP000494106"/>
    </source>
</evidence>
<dbReference type="AlphaFoldDB" id="A0A8S0ZT12"/>
<organism evidence="2 3">
    <name type="scientific">Arctia plantaginis</name>
    <name type="common">Wood tiger moth</name>
    <name type="synonym">Phalaena plantaginis</name>
    <dbReference type="NCBI Taxonomy" id="874455"/>
    <lineage>
        <taxon>Eukaryota</taxon>
        <taxon>Metazoa</taxon>
        <taxon>Ecdysozoa</taxon>
        <taxon>Arthropoda</taxon>
        <taxon>Hexapoda</taxon>
        <taxon>Insecta</taxon>
        <taxon>Pterygota</taxon>
        <taxon>Neoptera</taxon>
        <taxon>Endopterygota</taxon>
        <taxon>Lepidoptera</taxon>
        <taxon>Glossata</taxon>
        <taxon>Ditrysia</taxon>
        <taxon>Noctuoidea</taxon>
        <taxon>Erebidae</taxon>
        <taxon>Arctiinae</taxon>
        <taxon>Arctia</taxon>
    </lineage>
</organism>
<dbReference type="EMBL" id="CADEBC010000495">
    <property type="protein sequence ID" value="CAB3237911.1"/>
    <property type="molecule type" value="Genomic_DNA"/>
</dbReference>
<keyword evidence="1" id="KW-0472">Membrane</keyword>
<evidence type="ECO:0000313" key="2">
    <source>
        <dbReference type="EMBL" id="CAB3237911.1"/>
    </source>
</evidence>
<keyword evidence="3" id="KW-1185">Reference proteome</keyword>
<protein>
    <submittedName>
        <fullName evidence="2">Uncharacterized protein</fullName>
    </submittedName>
</protein>
<reference evidence="2 3" key="1">
    <citation type="submission" date="2020-04" db="EMBL/GenBank/DDBJ databases">
        <authorList>
            <person name="Wallbank WR R."/>
            <person name="Pardo Diaz C."/>
            <person name="Kozak K."/>
            <person name="Martin S."/>
            <person name="Jiggins C."/>
            <person name="Moest M."/>
            <person name="Warren A I."/>
            <person name="Byers J.R.P. K."/>
            <person name="Montejo-Kovacevich G."/>
            <person name="Yen C E."/>
        </authorList>
    </citation>
    <scope>NUCLEOTIDE SEQUENCE [LARGE SCALE GENOMIC DNA]</scope>
</reference>